<dbReference type="EC" id="2.4.1.1" evidence="7"/>
<gene>
    <name evidence="9" type="ORF">SCF082_LOCUS5184</name>
</gene>
<name>A0ABP0I7F5_9DINO</name>
<reference evidence="9 10" key="1">
    <citation type="submission" date="2024-02" db="EMBL/GenBank/DDBJ databases">
        <authorList>
            <person name="Chen Y."/>
            <person name="Shah S."/>
            <person name="Dougan E. K."/>
            <person name="Thang M."/>
            <person name="Chan C."/>
        </authorList>
    </citation>
    <scope>NUCLEOTIDE SEQUENCE [LARGE SCALE GENOMIC DNA]</scope>
</reference>
<evidence type="ECO:0000256" key="4">
    <source>
        <dbReference type="ARBA" id="ARBA00022679"/>
    </source>
</evidence>
<comment type="catalytic activity">
    <reaction evidence="7">
        <text>[(1-&gt;4)-alpha-D-glucosyl](n) + phosphate = [(1-&gt;4)-alpha-D-glucosyl](n-1) + alpha-D-glucose 1-phosphate</text>
        <dbReference type="Rhea" id="RHEA:41732"/>
        <dbReference type="Rhea" id="RHEA-COMP:9584"/>
        <dbReference type="Rhea" id="RHEA-COMP:9586"/>
        <dbReference type="ChEBI" id="CHEBI:15444"/>
        <dbReference type="ChEBI" id="CHEBI:43474"/>
        <dbReference type="ChEBI" id="CHEBI:58601"/>
        <dbReference type="EC" id="2.4.1.1"/>
    </reaction>
</comment>
<dbReference type="Gene3D" id="3.40.50.2000">
    <property type="entry name" value="Glycogen Phosphorylase B"/>
    <property type="match status" value="3"/>
</dbReference>
<keyword evidence="5 7" id="KW-0663">Pyridoxal phosphate</keyword>
<accession>A0ABP0I7F5</accession>
<dbReference type="InterPro" id="IPR000811">
    <property type="entry name" value="Glyco_trans_35"/>
</dbReference>
<evidence type="ECO:0000256" key="1">
    <source>
        <dbReference type="ARBA" id="ARBA00001933"/>
    </source>
</evidence>
<evidence type="ECO:0000256" key="3">
    <source>
        <dbReference type="ARBA" id="ARBA00022676"/>
    </source>
</evidence>
<comment type="function">
    <text evidence="7">Allosteric enzyme that catalyzes the rate-limiting step in glycogen catabolism, the phosphorolytic cleavage of glycogen to produce glucose-1-phosphate, and plays a central role in maintaining cellular and organismal glucose homeostasis.</text>
</comment>
<comment type="cofactor">
    <cofactor evidence="1 7">
        <name>pyridoxal 5'-phosphate</name>
        <dbReference type="ChEBI" id="CHEBI:597326"/>
    </cofactor>
</comment>
<evidence type="ECO:0000256" key="8">
    <source>
        <dbReference type="SAM" id="MobiDB-lite"/>
    </source>
</evidence>
<evidence type="ECO:0000256" key="5">
    <source>
        <dbReference type="ARBA" id="ARBA00022898"/>
    </source>
</evidence>
<protein>
    <recommendedName>
        <fullName evidence="7">Alpha-1,4 glucan phosphorylase</fullName>
        <ecNumber evidence="7">2.4.1.1</ecNumber>
    </recommendedName>
</protein>
<sequence length="1259" mass="140896">MKRKSSFSLLDQIKRPMPGDVGEEVDGDKVKLEKLWKLMAPRTKRFTSAGRAFGAEEGQTVDREVKHPGSVLLTEQSCSSLDEGDTYEPNDPESIQKSFARHLEYSLDAYRAAGLVLRDRLLESLNDTNDYYRREGGEVDGVEKGVKGVRKMDVKRGYYLSAEYLIGRHMQMLACICVTREAFIGLGMELEELFHEEADPALGNGGLGRLAACFLDSMATLSLPCWGYGIRYSYGMFKQEIQNGRQVECPDFWIGDGCPFEIPRPDITYPVRLYGEVTHGEDEKGNWCVNWVGGEIVQAMAYDNPIPGFDTYNTNNLRLWRACPSKEFDLDMFSAAAYADSVESRRKAEARLERGLEHWSGRDEGKGSAPWRFGQVQTGNQISGQWDLSAVLYPNDATYEGKELRLRQQYFFVSASLQECRLWAESWPDFGDDSGTDLLRDFIKRPNYKWSELPEKVAVQMNDTHPTIAVPWLLDTGVAEMMRLLVDVMHVHWEEAWDLTTKCLNYTNHTVMPEALEKWPVEMIERMLPRHLQIIGAVSSSVFAPEIKDLQKKYGDHSPVISALLFDCIAAAGDDVTSWRFLQRTSLVAMLGIESRGRVASIGVFLGVAPDRHHRRLCGFRSAEEGAHVELSRLSIFEEGDIKKIRMGNLAIMGANKVNGVAAIHTEIIKKETFPEFYKYCCDIGKPDKIVNMTNGVTPRRWVHCANPALSAIFTKYLGSHERLGGTERQRRLLFRLGFGAERVAFGCCLCWGSFVGRGFLPMKPRPGRFLAAFRLAWPGVRDIRGMLKFKEDSKLHSEWMEMFLVGPKKRECKAKLAAFVKEKCDLDIDQERPGGSVGQISSGARLLAATQKVLSMGPWMALPQFWELQTMGIVPQMDALIDIQIKRIHEYKRQLMNILYVIHRYQDRKRRWRVYPFESGGENLEQLRELKKKSPGEREKTEPPETPGRYGAQAASAYVNAKIIIKLISNVGKVINKDPDTSKYLKVAFVPNYCVSAAQAGSRFAGDGGCVLVAMASNRKVMIPASDISEHISTAGTEASGTSNMKFVMNGGLIVGTMDGANIEIREECGALTGNDMPQTRSSAPVSVDRAAPEKVFPLQTGRRRLAEHDGTGPGEDTMFIFGCLEHQVADIAAKAKSGHYPIDSRLQAVFQAIRNGDFSHGEPEAQAEFCSLVDRLCNIQAAGTWDGAAAERAWRSGAGQNCDKYLVISDFPSFIDAQARVDATYADKAKWCKLSIQAWSCERNTLGDLLWTLGAQG</sequence>
<feature type="compositionally biased region" description="Basic and acidic residues" evidence="8">
    <location>
        <begin position="931"/>
        <end position="944"/>
    </location>
</feature>
<evidence type="ECO:0000256" key="7">
    <source>
        <dbReference type="RuleBase" id="RU000587"/>
    </source>
</evidence>
<dbReference type="PANTHER" id="PTHR11468:SF3">
    <property type="entry name" value="GLYCOGEN PHOSPHORYLASE, LIVER FORM"/>
    <property type="match status" value="1"/>
</dbReference>
<evidence type="ECO:0000256" key="6">
    <source>
        <dbReference type="ARBA" id="ARBA00023277"/>
    </source>
</evidence>
<feature type="region of interest" description="Disordered" evidence="8">
    <location>
        <begin position="1"/>
        <end position="24"/>
    </location>
</feature>
<dbReference type="Pfam" id="PF00343">
    <property type="entry name" value="Phosphorylase"/>
    <property type="match status" value="6"/>
</dbReference>
<proteinExistence type="inferred from homology"/>
<comment type="caution">
    <text evidence="9">The sequence shown here is derived from an EMBL/GenBank/DDBJ whole genome shotgun (WGS) entry which is preliminary data.</text>
</comment>
<keyword evidence="10" id="KW-1185">Reference proteome</keyword>
<dbReference type="EMBL" id="CAXAMM010002780">
    <property type="protein sequence ID" value="CAK8997368.1"/>
    <property type="molecule type" value="Genomic_DNA"/>
</dbReference>
<keyword evidence="6 7" id="KW-0119">Carbohydrate metabolism</keyword>
<evidence type="ECO:0000313" key="9">
    <source>
        <dbReference type="EMBL" id="CAK8997368.1"/>
    </source>
</evidence>
<keyword evidence="3 7" id="KW-0328">Glycosyltransferase</keyword>
<feature type="region of interest" description="Disordered" evidence="8">
    <location>
        <begin position="931"/>
        <end position="951"/>
    </location>
</feature>
<evidence type="ECO:0000256" key="2">
    <source>
        <dbReference type="ARBA" id="ARBA00006047"/>
    </source>
</evidence>
<dbReference type="SUPFAM" id="SSF53756">
    <property type="entry name" value="UDP-Glycosyltransferase/glycogen phosphorylase"/>
    <property type="match status" value="4"/>
</dbReference>
<dbReference type="PROSITE" id="PS00102">
    <property type="entry name" value="PHOSPHORYLASE"/>
    <property type="match status" value="1"/>
</dbReference>
<dbReference type="PANTHER" id="PTHR11468">
    <property type="entry name" value="GLYCOGEN PHOSPHORYLASE"/>
    <property type="match status" value="1"/>
</dbReference>
<keyword evidence="4 7" id="KW-0808">Transferase</keyword>
<dbReference type="Proteomes" id="UP001642464">
    <property type="component" value="Unassembled WGS sequence"/>
</dbReference>
<organism evidence="9 10">
    <name type="scientific">Durusdinium trenchii</name>
    <dbReference type="NCBI Taxonomy" id="1381693"/>
    <lineage>
        <taxon>Eukaryota</taxon>
        <taxon>Sar</taxon>
        <taxon>Alveolata</taxon>
        <taxon>Dinophyceae</taxon>
        <taxon>Suessiales</taxon>
        <taxon>Symbiodiniaceae</taxon>
        <taxon>Durusdinium</taxon>
    </lineage>
</organism>
<evidence type="ECO:0000313" key="10">
    <source>
        <dbReference type="Proteomes" id="UP001642464"/>
    </source>
</evidence>
<comment type="similarity">
    <text evidence="2 7">Belongs to the glycogen phosphorylase family.</text>
</comment>
<dbReference type="InterPro" id="IPR035090">
    <property type="entry name" value="Pyridoxal_P_attach_site"/>
</dbReference>